<dbReference type="SUPFAM" id="SSF53474">
    <property type="entry name" value="alpha/beta-Hydrolases"/>
    <property type="match status" value="1"/>
</dbReference>
<gene>
    <name evidence="3" type="ORF">IPO85_03810</name>
</gene>
<dbReference type="GO" id="GO:0016787">
    <property type="term" value="F:hydrolase activity"/>
    <property type="evidence" value="ECO:0007669"/>
    <property type="project" value="UniProtKB-KW"/>
</dbReference>
<comment type="caution">
    <text evidence="3">The sequence shown here is derived from an EMBL/GenBank/DDBJ whole genome shotgun (WGS) entry which is preliminary data.</text>
</comment>
<evidence type="ECO:0000313" key="4">
    <source>
        <dbReference type="Proteomes" id="UP000808349"/>
    </source>
</evidence>
<evidence type="ECO:0000256" key="1">
    <source>
        <dbReference type="ARBA" id="ARBA00022801"/>
    </source>
</evidence>
<dbReference type="InterPro" id="IPR000073">
    <property type="entry name" value="AB_hydrolase_1"/>
</dbReference>
<dbReference type="Gene3D" id="3.40.50.1820">
    <property type="entry name" value="alpha/beta hydrolase"/>
    <property type="match status" value="1"/>
</dbReference>
<reference evidence="3 4" key="1">
    <citation type="submission" date="2020-10" db="EMBL/GenBank/DDBJ databases">
        <title>Connecting structure to function with the recovery of over 1000 high-quality activated sludge metagenome-assembled genomes encoding full-length rRNA genes using long-read sequencing.</title>
        <authorList>
            <person name="Singleton C.M."/>
            <person name="Petriglieri F."/>
            <person name="Kristensen J.M."/>
            <person name="Kirkegaard R.H."/>
            <person name="Michaelsen T.Y."/>
            <person name="Andersen M.H."/>
            <person name="Karst S.M."/>
            <person name="Dueholm M.S."/>
            <person name="Nielsen P.H."/>
            <person name="Albertsen M."/>
        </authorList>
    </citation>
    <scope>NUCLEOTIDE SEQUENCE [LARGE SCALE GENOMIC DNA]</scope>
    <source>
        <strain evidence="3">Ribe_18-Q3-R11-54_BAT3C.373</strain>
    </source>
</reference>
<dbReference type="InterPro" id="IPR029058">
    <property type="entry name" value="AB_hydrolase_fold"/>
</dbReference>
<dbReference type="Proteomes" id="UP000808349">
    <property type="component" value="Unassembled WGS sequence"/>
</dbReference>
<dbReference type="Pfam" id="PF00561">
    <property type="entry name" value="Abhydrolase_1"/>
    <property type="match status" value="1"/>
</dbReference>
<keyword evidence="1 3" id="KW-0378">Hydrolase</keyword>
<dbReference type="PANTHER" id="PTHR46118:SF4">
    <property type="entry name" value="PROTEIN ABHD11"/>
    <property type="match status" value="1"/>
</dbReference>
<accession>A0A9D7XGE6</accession>
<dbReference type="PANTHER" id="PTHR46118">
    <property type="entry name" value="PROTEIN ABHD11"/>
    <property type="match status" value="1"/>
</dbReference>
<sequence>MNPVSLNIKIQGNGPPILILHGLFGSLDNWQTIANALSNEFTIFLIDLRNHGKSPHTEAFSYTLMANDIMYMIQKYQLVKPFMIGHSMGGKVVLELINLYPNDIGKSIIIDIATKSYPRGHDEIFKSMLGLDLKKINKRSEAEFELSKTILDQTVRQFILKNLDRDQNQQFVWKLNLKSLFENYNEIILEIKPSKPIINEILFIRGGRSNYILDKDQLEIKKYYPNSSFITIADAGHWVHADQPIRLVEIIKSYCI</sequence>
<proteinExistence type="predicted"/>
<name>A0A9D7XGE6_9BACT</name>
<protein>
    <submittedName>
        <fullName evidence="3">Alpha/beta fold hydrolase</fullName>
    </submittedName>
</protein>
<organism evidence="3 4">
    <name type="scientific">Candidatus Defluviibacterium haderslevense</name>
    <dbReference type="NCBI Taxonomy" id="2981993"/>
    <lineage>
        <taxon>Bacteria</taxon>
        <taxon>Pseudomonadati</taxon>
        <taxon>Bacteroidota</taxon>
        <taxon>Saprospiria</taxon>
        <taxon>Saprospirales</taxon>
        <taxon>Saprospiraceae</taxon>
        <taxon>Candidatus Defluviibacterium</taxon>
    </lineage>
</organism>
<dbReference type="EMBL" id="JADKFW010000004">
    <property type="protein sequence ID" value="MBK9716638.1"/>
    <property type="molecule type" value="Genomic_DNA"/>
</dbReference>
<evidence type="ECO:0000259" key="2">
    <source>
        <dbReference type="Pfam" id="PF00561"/>
    </source>
</evidence>
<dbReference type="AlphaFoldDB" id="A0A9D7XGE6"/>
<evidence type="ECO:0000313" key="3">
    <source>
        <dbReference type="EMBL" id="MBK9716638.1"/>
    </source>
</evidence>
<feature type="domain" description="AB hydrolase-1" evidence="2">
    <location>
        <begin position="15"/>
        <end position="243"/>
    </location>
</feature>